<dbReference type="OrthoDB" id="9793216at2"/>
<dbReference type="SUPFAM" id="SSF109854">
    <property type="entry name" value="DinB/YfiT-like putative metalloenzymes"/>
    <property type="match status" value="1"/>
</dbReference>
<protein>
    <recommendedName>
        <fullName evidence="1">DinB-like domain-containing protein</fullName>
    </recommendedName>
</protein>
<reference evidence="2 3" key="1">
    <citation type="submission" date="2015-12" db="EMBL/GenBank/DDBJ databases">
        <title>Draft genome sequence of Acidibacillus ferrooxidans ITV001, isolated from a chalcopyrite acid mine drainage site in Brazil.</title>
        <authorList>
            <person name="Dall'Agnol H."/>
            <person name="Nancucheo I."/>
            <person name="Johnson B."/>
            <person name="Oliveira R."/>
            <person name="Leite L."/>
            <person name="Pylro V."/>
            <person name="Nunes G.L."/>
            <person name="Tzotzos G."/>
            <person name="Fernandes G.R."/>
            <person name="Dutra J."/>
            <person name="Orellana S.C."/>
            <person name="Oliveira G."/>
        </authorList>
    </citation>
    <scope>NUCLEOTIDE SEQUENCE [LARGE SCALE GENOMIC DNA]</scope>
    <source>
        <strain evidence="3">ITV01</strain>
    </source>
</reference>
<proteinExistence type="predicted"/>
<keyword evidence="3" id="KW-1185">Reference proteome</keyword>
<dbReference type="AlphaFoldDB" id="A0A101XT03"/>
<gene>
    <name evidence="2" type="ORF">ATW55_12930</name>
</gene>
<accession>A0A101XT03</accession>
<comment type="caution">
    <text evidence="2">The sequence shown here is derived from an EMBL/GenBank/DDBJ whole genome shotgun (WGS) entry which is preliminary data.</text>
</comment>
<dbReference type="Pfam" id="PF12867">
    <property type="entry name" value="DinB_2"/>
    <property type="match status" value="1"/>
</dbReference>
<name>A0A101XT03_9BACL</name>
<dbReference type="Proteomes" id="UP000053557">
    <property type="component" value="Unassembled WGS sequence"/>
</dbReference>
<feature type="domain" description="DinB-like" evidence="1">
    <location>
        <begin position="30"/>
        <end position="162"/>
    </location>
</feature>
<organism evidence="2 3">
    <name type="scientific">Ferroacidibacillus organovorans</name>
    <dbReference type="NCBI Taxonomy" id="1765683"/>
    <lineage>
        <taxon>Bacteria</taxon>
        <taxon>Bacillati</taxon>
        <taxon>Bacillota</taxon>
        <taxon>Bacilli</taxon>
        <taxon>Bacillales</taxon>
        <taxon>Alicyclobacillaceae</taxon>
        <taxon>Ferroacidibacillus</taxon>
    </lineage>
</organism>
<evidence type="ECO:0000259" key="1">
    <source>
        <dbReference type="Pfam" id="PF12867"/>
    </source>
</evidence>
<dbReference type="RefSeq" id="WP_067712068.1">
    <property type="nucleotide sequence ID" value="NZ_LPVJ01000008.1"/>
</dbReference>
<dbReference type="Gene3D" id="1.20.120.450">
    <property type="entry name" value="dinb family like domain"/>
    <property type="match status" value="1"/>
</dbReference>
<dbReference type="EMBL" id="LPVJ01000008">
    <property type="protein sequence ID" value="KUO96959.1"/>
    <property type="molecule type" value="Genomic_DNA"/>
</dbReference>
<sequence length="170" mass="19383">MRIRPLSDEYPEYYGRYIHLLPDGEIEEMLRAQQTEMMSLVRQVDEETAERSYAAGKWTLKEVIGHLADTERVMSYRMLAIARGERATLPVFDQDAYVAAAAFNAFSLARLLDDFEAVRAATIRLTATLDEAAWSRRGTVGENVVSARALAYIIAGHERHHFTVLRDKYL</sequence>
<dbReference type="InterPro" id="IPR034660">
    <property type="entry name" value="DinB/YfiT-like"/>
</dbReference>
<evidence type="ECO:0000313" key="3">
    <source>
        <dbReference type="Proteomes" id="UP000053557"/>
    </source>
</evidence>
<dbReference type="InterPro" id="IPR024775">
    <property type="entry name" value="DinB-like"/>
</dbReference>
<evidence type="ECO:0000313" key="2">
    <source>
        <dbReference type="EMBL" id="KUO96959.1"/>
    </source>
</evidence>